<dbReference type="InterPro" id="IPR030548">
    <property type="entry name" value="RAD51B"/>
</dbReference>
<dbReference type="SUPFAM" id="SSF52540">
    <property type="entry name" value="P-loop containing nucleoside triphosphate hydrolases"/>
    <property type="match status" value="1"/>
</dbReference>
<dbReference type="GO" id="GO:0033063">
    <property type="term" value="C:Rad51B-Rad51C-Rad51D-XRCC2 complex"/>
    <property type="evidence" value="ECO:0007669"/>
    <property type="project" value="InterPro"/>
</dbReference>
<dbReference type="Gene3D" id="3.40.50.300">
    <property type="entry name" value="P-loop containing nucleotide triphosphate hydrolases"/>
    <property type="match status" value="1"/>
</dbReference>
<comment type="caution">
    <text evidence="3">The sequence shown here is derived from an EMBL/GenBank/DDBJ whole genome shotgun (WGS) entry which is preliminary data.</text>
</comment>
<dbReference type="AlphaFoldDB" id="A0AAV1VEC9"/>
<reference evidence="3" key="1">
    <citation type="submission" date="2024-01" db="EMBL/GenBank/DDBJ databases">
        <authorList>
            <person name="Webb A."/>
        </authorList>
    </citation>
    <scope>NUCLEOTIDE SEQUENCE</scope>
    <source>
        <strain evidence="3">Pm1</strain>
    </source>
</reference>
<dbReference type="GO" id="GO:0003697">
    <property type="term" value="F:single-stranded DNA binding"/>
    <property type="evidence" value="ECO:0007669"/>
    <property type="project" value="TreeGrafter"/>
</dbReference>
<evidence type="ECO:0000313" key="3">
    <source>
        <dbReference type="EMBL" id="CAK7944776.1"/>
    </source>
</evidence>
<dbReference type="EMBL" id="CAKLBY020000310">
    <property type="protein sequence ID" value="CAK7944776.1"/>
    <property type="molecule type" value="Genomic_DNA"/>
</dbReference>
<feature type="domain" description="RecA family profile 1" evidence="2">
    <location>
        <begin position="90"/>
        <end position="270"/>
    </location>
</feature>
<evidence type="ECO:0000256" key="1">
    <source>
        <dbReference type="SAM" id="MobiDB-lite"/>
    </source>
</evidence>
<dbReference type="InterPro" id="IPR013632">
    <property type="entry name" value="Rad51_C"/>
</dbReference>
<dbReference type="GO" id="GO:0005524">
    <property type="term" value="F:ATP binding"/>
    <property type="evidence" value="ECO:0007669"/>
    <property type="project" value="InterPro"/>
</dbReference>
<dbReference type="GO" id="GO:0003690">
    <property type="term" value="F:double-stranded DNA binding"/>
    <property type="evidence" value="ECO:0007669"/>
    <property type="project" value="TreeGrafter"/>
</dbReference>
<dbReference type="GO" id="GO:0000724">
    <property type="term" value="P:double-strand break repair via homologous recombination"/>
    <property type="evidence" value="ECO:0007669"/>
    <property type="project" value="InterPro"/>
</dbReference>
<sequence length="429" mass="48053">MSVAAVQPVIQDEMIQRLLARENVDDHRRARFRASGITSHRQLLQRPLWDVAHAIDLSVRETEELVAKLSIQLAPASRTAFDLFVESANHPTFLRTGLSGIDQALNGGLHCRAVSEFAGTAGIGKSQVVMTLAVACALDYPENTVMFFDTEHNFSAKRLLQIIIARIRQTSASRDEDINELAATVARRIRVVQVNSVAAFEVKFKEVQRVMHLLKLKLLIIDCVTAFYVKAHGLSHVQRQHQMLRLVRDLKAFADTYQVFVVVTNRATTVEGDDGLYTKPRLGDTWAHCITTRFAMERHSLYRAITIVKSSVAGYVVQPFQIKEGGVEAVEDEKSSAASEDFTFQDELLRAMTLGALPTVDPECTLRSTQQSNAEDLDETPFDEQSDAESQLYEQEEVQETEPSSFDIVSDSNSEQDIDSFDWDVVTDM</sequence>
<dbReference type="Proteomes" id="UP001162060">
    <property type="component" value="Unassembled WGS sequence"/>
</dbReference>
<dbReference type="Pfam" id="PF08423">
    <property type="entry name" value="Rad51"/>
    <property type="match status" value="1"/>
</dbReference>
<dbReference type="InterPro" id="IPR027417">
    <property type="entry name" value="P-loop_NTPase"/>
</dbReference>
<dbReference type="GO" id="GO:0140664">
    <property type="term" value="F:ATP-dependent DNA damage sensor activity"/>
    <property type="evidence" value="ECO:0007669"/>
    <property type="project" value="InterPro"/>
</dbReference>
<dbReference type="GO" id="GO:0005657">
    <property type="term" value="C:replication fork"/>
    <property type="evidence" value="ECO:0007669"/>
    <property type="project" value="TreeGrafter"/>
</dbReference>
<protein>
    <recommendedName>
        <fullName evidence="2">RecA family profile 1 domain-containing protein</fullName>
    </recommendedName>
</protein>
<name>A0AAV1VEC9_9STRA</name>
<evidence type="ECO:0000313" key="4">
    <source>
        <dbReference type="Proteomes" id="UP001162060"/>
    </source>
</evidence>
<proteinExistence type="predicted"/>
<gene>
    <name evidence="3" type="ORF">PM001_LOCUS29926</name>
</gene>
<accession>A0AAV1VEC9</accession>
<evidence type="ECO:0000259" key="2">
    <source>
        <dbReference type="PROSITE" id="PS50162"/>
    </source>
</evidence>
<dbReference type="PANTHER" id="PTHR46456:SF1">
    <property type="entry name" value="DNA REPAIR PROTEIN RAD51 HOMOLOG 2"/>
    <property type="match status" value="1"/>
</dbReference>
<dbReference type="PANTHER" id="PTHR46456">
    <property type="entry name" value="DNA REPAIR PROTEIN RAD51 HOMOLOG 2"/>
    <property type="match status" value="1"/>
</dbReference>
<feature type="compositionally biased region" description="Acidic residues" evidence="1">
    <location>
        <begin position="375"/>
        <end position="387"/>
    </location>
</feature>
<feature type="region of interest" description="Disordered" evidence="1">
    <location>
        <begin position="370"/>
        <end position="429"/>
    </location>
</feature>
<feature type="compositionally biased region" description="Acidic residues" evidence="1">
    <location>
        <begin position="414"/>
        <end position="429"/>
    </location>
</feature>
<dbReference type="PROSITE" id="PS50162">
    <property type="entry name" value="RECA_2"/>
    <property type="match status" value="1"/>
</dbReference>
<dbReference type="InterPro" id="IPR020588">
    <property type="entry name" value="RecA_ATP-bd"/>
</dbReference>
<dbReference type="GO" id="GO:0000400">
    <property type="term" value="F:four-way junction DNA binding"/>
    <property type="evidence" value="ECO:0007669"/>
    <property type="project" value="TreeGrafter"/>
</dbReference>
<organism evidence="3 4">
    <name type="scientific">Peronospora matthiolae</name>
    <dbReference type="NCBI Taxonomy" id="2874970"/>
    <lineage>
        <taxon>Eukaryota</taxon>
        <taxon>Sar</taxon>
        <taxon>Stramenopiles</taxon>
        <taxon>Oomycota</taxon>
        <taxon>Peronosporomycetes</taxon>
        <taxon>Peronosporales</taxon>
        <taxon>Peronosporaceae</taxon>
        <taxon>Peronospora</taxon>
    </lineage>
</organism>